<keyword evidence="1" id="KW-0732">Signal</keyword>
<protein>
    <submittedName>
        <fullName evidence="2">Membrane-bound lysozyme-inhibitor of c-type lysozyme</fullName>
    </submittedName>
</protein>
<evidence type="ECO:0000313" key="2">
    <source>
        <dbReference type="EMBL" id="OLY44425.1"/>
    </source>
</evidence>
<comment type="caution">
    <text evidence="2">The sequence shown here is derived from an EMBL/GenBank/DDBJ whole genome shotgun (WGS) entry which is preliminary data.</text>
</comment>
<organism evidence="2 3">
    <name type="scientific">Bartonella apis</name>
    <dbReference type="NCBI Taxonomy" id="1686310"/>
    <lineage>
        <taxon>Bacteria</taxon>
        <taxon>Pseudomonadati</taxon>
        <taxon>Pseudomonadota</taxon>
        <taxon>Alphaproteobacteria</taxon>
        <taxon>Hyphomicrobiales</taxon>
        <taxon>Bartonellaceae</taxon>
        <taxon>Bartonella</taxon>
    </lineage>
</organism>
<feature type="chain" id="PRO_5012458134" evidence="1">
    <location>
        <begin position="23"/>
        <end position="132"/>
    </location>
</feature>
<keyword evidence="3" id="KW-1185">Reference proteome</keyword>
<gene>
    <name evidence="2" type="ORF">PEB0149_018940</name>
</gene>
<dbReference type="EMBL" id="LXYT01000001">
    <property type="protein sequence ID" value="OLY44425.1"/>
    <property type="molecule type" value="Genomic_DNA"/>
</dbReference>
<proteinExistence type="predicted"/>
<sequence length="132" mass="14958">MLKTIFVTVALFLAFPFIAANAQDPSVHNETYICERGVSLQVVFIKDKERDYAVVAIDGKLVGMREEPKNPDKLFPGKLFIAVDEQDNYRLHIKGNEAVLTYKDNGTYKDNEQSKTDKVVLQSCQADIEEDE</sequence>
<dbReference type="OrthoDB" id="7926518at2"/>
<accession>A0A1R0FBT0</accession>
<dbReference type="Gene3D" id="2.40.128.200">
    <property type="match status" value="1"/>
</dbReference>
<dbReference type="Proteomes" id="UP000187344">
    <property type="component" value="Unassembled WGS sequence"/>
</dbReference>
<dbReference type="AlphaFoldDB" id="A0A1R0FBT0"/>
<evidence type="ECO:0000256" key="1">
    <source>
        <dbReference type="SAM" id="SignalP"/>
    </source>
</evidence>
<dbReference type="InterPro" id="IPR036328">
    <property type="entry name" value="MliC_sf"/>
</dbReference>
<evidence type="ECO:0000313" key="3">
    <source>
        <dbReference type="Proteomes" id="UP000187344"/>
    </source>
</evidence>
<dbReference type="RefSeq" id="WP_075869559.1">
    <property type="nucleotide sequence ID" value="NZ_CALYQA010000002.1"/>
</dbReference>
<feature type="signal peptide" evidence="1">
    <location>
        <begin position="1"/>
        <end position="22"/>
    </location>
</feature>
<name>A0A1R0FBT0_9HYPH</name>
<reference evidence="2 3" key="1">
    <citation type="submission" date="2016-12" db="EMBL/GenBank/DDBJ databases">
        <title>Comparative genomics of Bartonella apis.</title>
        <authorList>
            <person name="Engel P."/>
        </authorList>
    </citation>
    <scope>NUCLEOTIDE SEQUENCE [LARGE SCALE GENOMIC DNA]</scope>
    <source>
        <strain evidence="2 3">PEB0149</strain>
    </source>
</reference>